<evidence type="ECO:0000256" key="1">
    <source>
        <dbReference type="SAM" id="SignalP"/>
    </source>
</evidence>
<dbReference type="Proteomes" id="UP000773614">
    <property type="component" value="Unassembled WGS sequence"/>
</dbReference>
<sequence>MTCFNKSLTVTSAAAVLSVGMLFGTSAQAGDDAVKARADVGAIGVGAHVDDSHAHAAVAIGNTRALGAKVGKSDEAGGAVAENGKNVGLGGVVGAGAGGTYK</sequence>
<evidence type="ECO:0000313" key="2">
    <source>
        <dbReference type="EMBL" id="MYZ49399.1"/>
    </source>
</evidence>
<comment type="caution">
    <text evidence="2">The sequence shown here is derived from an EMBL/GenBank/DDBJ whole genome shotgun (WGS) entry which is preliminary data.</text>
</comment>
<proteinExistence type="predicted"/>
<feature type="signal peptide" evidence="1">
    <location>
        <begin position="1"/>
        <end position="29"/>
    </location>
</feature>
<keyword evidence="1" id="KW-0732">Signal</keyword>
<accession>A0A964WUU6</accession>
<dbReference type="AlphaFoldDB" id="A0A964WUU6"/>
<organism evidence="2 3">
    <name type="scientific">Propylenella binzhouense</name>
    <dbReference type="NCBI Taxonomy" id="2555902"/>
    <lineage>
        <taxon>Bacteria</taxon>
        <taxon>Pseudomonadati</taxon>
        <taxon>Pseudomonadota</taxon>
        <taxon>Alphaproteobacteria</taxon>
        <taxon>Hyphomicrobiales</taxon>
        <taxon>Propylenellaceae</taxon>
        <taxon>Propylenella</taxon>
    </lineage>
</organism>
<name>A0A964WUU6_9HYPH</name>
<protein>
    <recommendedName>
        <fullName evidence="4">Trimeric autotransporter adhesin YadA-like head domain-containing protein</fullName>
    </recommendedName>
</protein>
<dbReference type="EMBL" id="SPKJ01000072">
    <property type="protein sequence ID" value="MYZ49399.1"/>
    <property type="molecule type" value="Genomic_DNA"/>
</dbReference>
<evidence type="ECO:0000313" key="3">
    <source>
        <dbReference type="Proteomes" id="UP000773614"/>
    </source>
</evidence>
<gene>
    <name evidence="2" type="ORF">E4O86_16950</name>
</gene>
<keyword evidence="3" id="KW-1185">Reference proteome</keyword>
<evidence type="ECO:0008006" key="4">
    <source>
        <dbReference type="Google" id="ProtNLM"/>
    </source>
</evidence>
<reference evidence="2" key="1">
    <citation type="submission" date="2019-03" db="EMBL/GenBank/DDBJ databases">
        <title>Afifella sp. nov., isolated from activated sludge.</title>
        <authorList>
            <person name="Li Q."/>
            <person name="Liu Y."/>
        </authorList>
    </citation>
    <scope>NUCLEOTIDE SEQUENCE</scope>
    <source>
        <strain evidence="2">L72</strain>
    </source>
</reference>
<feature type="chain" id="PRO_5037215555" description="Trimeric autotransporter adhesin YadA-like head domain-containing protein" evidence="1">
    <location>
        <begin position="30"/>
        <end position="102"/>
    </location>
</feature>
<dbReference type="RefSeq" id="WP_161141739.1">
    <property type="nucleotide sequence ID" value="NZ_SPKJ01000072.1"/>
</dbReference>